<dbReference type="InterPro" id="IPR000719">
    <property type="entry name" value="Prot_kinase_dom"/>
</dbReference>
<dbReference type="GO" id="GO:0005524">
    <property type="term" value="F:ATP binding"/>
    <property type="evidence" value="ECO:0007669"/>
    <property type="project" value="InterPro"/>
</dbReference>
<accession>A0A9K3D3Y9</accession>
<dbReference type="InterPro" id="IPR011009">
    <property type="entry name" value="Kinase-like_dom_sf"/>
</dbReference>
<feature type="non-terminal residue" evidence="3">
    <location>
        <position position="441"/>
    </location>
</feature>
<dbReference type="SUPFAM" id="SSF52047">
    <property type="entry name" value="RNI-like"/>
    <property type="match status" value="1"/>
</dbReference>
<feature type="compositionally biased region" description="Basic and acidic residues" evidence="1">
    <location>
        <begin position="221"/>
        <end position="239"/>
    </location>
</feature>
<evidence type="ECO:0000259" key="2">
    <source>
        <dbReference type="PROSITE" id="PS50011"/>
    </source>
</evidence>
<evidence type="ECO:0000313" key="3">
    <source>
        <dbReference type="EMBL" id="GIQ87845.1"/>
    </source>
</evidence>
<dbReference type="EMBL" id="BDIP01003545">
    <property type="protein sequence ID" value="GIQ87845.1"/>
    <property type="molecule type" value="Genomic_DNA"/>
</dbReference>
<dbReference type="InterPro" id="IPR032675">
    <property type="entry name" value="LRR_dom_sf"/>
</dbReference>
<dbReference type="Gene3D" id="3.80.10.10">
    <property type="entry name" value="Ribonuclease Inhibitor"/>
    <property type="match status" value="1"/>
</dbReference>
<dbReference type="OrthoDB" id="4062651at2759"/>
<dbReference type="InterPro" id="IPR053235">
    <property type="entry name" value="Ser_Thr_kinase"/>
</dbReference>
<evidence type="ECO:0000313" key="4">
    <source>
        <dbReference type="Proteomes" id="UP000265618"/>
    </source>
</evidence>
<gene>
    <name evidence="3" type="ORF">KIPB_009966</name>
</gene>
<evidence type="ECO:0000256" key="1">
    <source>
        <dbReference type="SAM" id="MobiDB-lite"/>
    </source>
</evidence>
<protein>
    <recommendedName>
        <fullName evidence="2">Protein kinase domain-containing protein</fullName>
    </recommendedName>
</protein>
<dbReference type="SUPFAM" id="SSF56112">
    <property type="entry name" value="Protein kinase-like (PK-like)"/>
    <property type="match status" value="1"/>
</dbReference>
<sequence length="441" mass="47063">NIIHRDIKPANVKLDTTGRVHLLDFGYAKNIGMGEVASPAQGDLSHSLIVGTPLINAPEIGTGQYSYEADVYSVGVVCHELLSGDVPYFKDGMRRPAQLYAVRDTVDIPELSPEDTDGNADLASLVFIMLQKNPTDRYTAREALQAVEGIISQRAGSAETAPTLPLVQRERECAPSVSTMHHMGSAVREGGGAHMGMAMGGPIRQVEREREREVGAMGGPVREKQQERETEREREREVGAEAVRPSLHIDVGSAATTPTSSGEGGVLPTSTEVVQGDVVAETDGGTEAGGEGEREADSPELVSADVTEALTRLTDSVFDDDLREKVLERLLACARDTPESLDLSGIGLSAQYLSGLCGRGEKGEKGESVMQYLPSVTSVDLSGNRLGNTGLQFVVDLVASAQSPQALAINVTGNRVTRLGLDTFNRTMATESLQIKCLYIS</sequence>
<dbReference type="PANTHER" id="PTHR24361">
    <property type="entry name" value="MITOGEN-ACTIVATED KINASE KINASE KINASE"/>
    <property type="match status" value="1"/>
</dbReference>
<dbReference type="Proteomes" id="UP000265618">
    <property type="component" value="Unassembled WGS sequence"/>
</dbReference>
<reference evidence="3 4" key="1">
    <citation type="journal article" date="2018" name="PLoS ONE">
        <title>The draft genome of Kipferlia bialata reveals reductive genome evolution in fornicate parasites.</title>
        <authorList>
            <person name="Tanifuji G."/>
            <person name="Takabayashi S."/>
            <person name="Kume K."/>
            <person name="Takagi M."/>
            <person name="Nakayama T."/>
            <person name="Kamikawa R."/>
            <person name="Inagaki Y."/>
            <person name="Hashimoto T."/>
        </authorList>
    </citation>
    <scope>NUCLEOTIDE SEQUENCE [LARGE SCALE GENOMIC DNA]</scope>
    <source>
        <strain evidence="3">NY0173</strain>
    </source>
</reference>
<dbReference type="PROSITE" id="PS50011">
    <property type="entry name" value="PROTEIN_KINASE_DOM"/>
    <property type="match status" value="1"/>
</dbReference>
<dbReference type="GO" id="GO:0005737">
    <property type="term" value="C:cytoplasm"/>
    <property type="evidence" value="ECO:0007669"/>
    <property type="project" value="TreeGrafter"/>
</dbReference>
<name>A0A9K3D3Y9_9EUKA</name>
<keyword evidence="4" id="KW-1185">Reference proteome</keyword>
<dbReference type="Gene3D" id="1.10.510.10">
    <property type="entry name" value="Transferase(Phosphotransferase) domain 1"/>
    <property type="match status" value="1"/>
</dbReference>
<feature type="domain" description="Protein kinase" evidence="2">
    <location>
        <begin position="1"/>
        <end position="151"/>
    </location>
</feature>
<dbReference type="GO" id="GO:0004674">
    <property type="term" value="F:protein serine/threonine kinase activity"/>
    <property type="evidence" value="ECO:0007669"/>
    <property type="project" value="TreeGrafter"/>
</dbReference>
<dbReference type="Pfam" id="PF00069">
    <property type="entry name" value="Pkinase"/>
    <property type="match status" value="1"/>
</dbReference>
<dbReference type="SMART" id="SM00220">
    <property type="entry name" value="S_TKc"/>
    <property type="match status" value="1"/>
</dbReference>
<dbReference type="AlphaFoldDB" id="A0A9K3D3Y9"/>
<comment type="caution">
    <text evidence="3">The sequence shown here is derived from an EMBL/GenBank/DDBJ whole genome shotgun (WGS) entry which is preliminary data.</text>
</comment>
<proteinExistence type="predicted"/>
<organism evidence="3 4">
    <name type="scientific">Kipferlia bialata</name>
    <dbReference type="NCBI Taxonomy" id="797122"/>
    <lineage>
        <taxon>Eukaryota</taxon>
        <taxon>Metamonada</taxon>
        <taxon>Carpediemonas-like organisms</taxon>
        <taxon>Kipferlia</taxon>
    </lineage>
</organism>
<feature type="region of interest" description="Disordered" evidence="1">
    <location>
        <begin position="211"/>
        <end position="300"/>
    </location>
</feature>